<gene>
    <name evidence="1" type="ORF">NMP03_07760</name>
</gene>
<dbReference type="RefSeq" id="WP_256507904.1">
    <property type="nucleotide sequence ID" value="NZ_CP101740.1"/>
</dbReference>
<protein>
    <submittedName>
        <fullName evidence="1">Uncharacterized protein</fullName>
    </submittedName>
</protein>
<name>A0ABY5LAR7_9SPHN</name>
<dbReference type="EMBL" id="CP101740">
    <property type="protein sequence ID" value="UUL84069.1"/>
    <property type="molecule type" value="Genomic_DNA"/>
</dbReference>
<evidence type="ECO:0000313" key="1">
    <source>
        <dbReference type="EMBL" id="UUL84069.1"/>
    </source>
</evidence>
<reference evidence="1" key="1">
    <citation type="submission" date="2022-07" db="EMBL/GenBank/DDBJ databases">
        <title>Sphingomonas sp. nov., a novel bacterium isolated from the north slope of the Mount Everest.</title>
        <authorList>
            <person name="Cui X."/>
            <person name="Liu Y."/>
        </authorList>
    </citation>
    <scope>NUCLEOTIDE SEQUENCE</scope>
    <source>
        <strain evidence="1">S5-59</strain>
    </source>
</reference>
<proteinExistence type="predicted"/>
<accession>A0ABY5LAR7</accession>
<dbReference type="Proteomes" id="UP001058533">
    <property type="component" value="Chromosome"/>
</dbReference>
<organism evidence="1 2">
    <name type="scientific">Sphingomonas qomolangmaensis</name>
    <dbReference type="NCBI Taxonomy" id="2918765"/>
    <lineage>
        <taxon>Bacteria</taxon>
        <taxon>Pseudomonadati</taxon>
        <taxon>Pseudomonadota</taxon>
        <taxon>Alphaproteobacteria</taxon>
        <taxon>Sphingomonadales</taxon>
        <taxon>Sphingomonadaceae</taxon>
        <taxon>Sphingomonas</taxon>
    </lineage>
</organism>
<sequence>MRGTLTRLGGPAIGAFRSMAGLQALLEQALADCDVADATHPGGTHN</sequence>
<keyword evidence="2" id="KW-1185">Reference proteome</keyword>
<evidence type="ECO:0000313" key="2">
    <source>
        <dbReference type="Proteomes" id="UP001058533"/>
    </source>
</evidence>